<name>A0ABD1XWZ8_9MARC</name>
<keyword evidence="2" id="KW-1185">Reference proteome</keyword>
<accession>A0ABD1XWZ8</accession>
<sequence length="83" mass="9672">MLLEERGRDVIKWTLKVLTSPVWEDPMIREILKFLYSQTYQSGWLAVRRMCSVLSEEDFGTNTSGRQGCYEVSHKTPLLRGFS</sequence>
<dbReference type="Proteomes" id="UP001605036">
    <property type="component" value="Unassembled WGS sequence"/>
</dbReference>
<organism evidence="1 2">
    <name type="scientific">Riccia fluitans</name>
    <dbReference type="NCBI Taxonomy" id="41844"/>
    <lineage>
        <taxon>Eukaryota</taxon>
        <taxon>Viridiplantae</taxon>
        <taxon>Streptophyta</taxon>
        <taxon>Embryophyta</taxon>
        <taxon>Marchantiophyta</taxon>
        <taxon>Marchantiopsida</taxon>
        <taxon>Marchantiidae</taxon>
        <taxon>Marchantiales</taxon>
        <taxon>Ricciaceae</taxon>
        <taxon>Riccia</taxon>
    </lineage>
</organism>
<comment type="caution">
    <text evidence="1">The sequence shown here is derived from an EMBL/GenBank/DDBJ whole genome shotgun (WGS) entry which is preliminary data.</text>
</comment>
<reference evidence="1 2" key="1">
    <citation type="submission" date="2024-09" db="EMBL/GenBank/DDBJ databases">
        <title>Chromosome-scale assembly of Riccia fluitans.</title>
        <authorList>
            <person name="Paukszto L."/>
            <person name="Sawicki J."/>
            <person name="Karawczyk K."/>
            <person name="Piernik-Szablinska J."/>
            <person name="Szczecinska M."/>
            <person name="Mazdziarz M."/>
        </authorList>
    </citation>
    <scope>NUCLEOTIDE SEQUENCE [LARGE SCALE GENOMIC DNA]</scope>
    <source>
        <strain evidence="1">Rf_01</strain>
        <tissue evidence="1">Aerial parts of the thallus</tissue>
    </source>
</reference>
<evidence type="ECO:0000313" key="2">
    <source>
        <dbReference type="Proteomes" id="UP001605036"/>
    </source>
</evidence>
<dbReference type="AlphaFoldDB" id="A0ABD1XWZ8"/>
<dbReference type="EMBL" id="JBHFFA010000007">
    <property type="protein sequence ID" value="KAL2613474.1"/>
    <property type="molecule type" value="Genomic_DNA"/>
</dbReference>
<proteinExistence type="predicted"/>
<evidence type="ECO:0000313" key="1">
    <source>
        <dbReference type="EMBL" id="KAL2613474.1"/>
    </source>
</evidence>
<gene>
    <name evidence="1" type="ORF">R1flu_025166</name>
</gene>
<protein>
    <submittedName>
        <fullName evidence="1">Uncharacterized protein</fullName>
    </submittedName>
</protein>